<keyword evidence="2" id="KW-0472">Membrane</keyword>
<evidence type="ECO:0000313" key="3">
    <source>
        <dbReference type="EMBL" id="KAF9327364.1"/>
    </source>
</evidence>
<evidence type="ECO:0000313" key="4">
    <source>
        <dbReference type="Proteomes" id="UP000696485"/>
    </source>
</evidence>
<protein>
    <recommendedName>
        <fullName evidence="5">Transmembrane protein</fullName>
    </recommendedName>
</protein>
<dbReference type="Proteomes" id="UP000696485">
    <property type="component" value="Unassembled WGS sequence"/>
</dbReference>
<proteinExistence type="predicted"/>
<feature type="compositionally biased region" description="Basic and acidic residues" evidence="1">
    <location>
        <begin position="203"/>
        <end position="216"/>
    </location>
</feature>
<feature type="region of interest" description="Disordered" evidence="1">
    <location>
        <begin position="343"/>
        <end position="369"/>
    </location>
</feature>
<dbReference type="EMBL" id="JAAAUY010000672">
    <property type="protein sequence ID" value="KAF9327364.1"/>
    <property type="molecule type" value="Genomic_DNA"/>
</dbReference>
<evidence type="ECO:0000256" key="2">
    <source>
        <dbReference type="SAM" id="Phobius"/>
    </source>
</evidence>
<evidence type="ECO:0008006" key="5">
    <source>
        <dbReference type="Google" id="ProtNLM"/>
    </source>
</evidence>
<reference evidence="3" key="1">
    <citation type="journal article" date="2020" name="Fungal Divers.">
        <title>Resolving the Mortierellaceae phylogeny through synthesis of multi-gene phylogenetics and phylogenomics.</title>
        <authorList>
            <person name="Vandepol N."/>
            <person name="Liber J."/>
            <person name="Desiro A."/>
            <person name="Na H."/>
            <person name="Kennedy M."/>
            <person name="Barry K."/>
            <person name="Grigoriev I.V."/>
            <person name="Miller A.N."/>
            <person name="O'Donnell K."/>
            <person name="Stajich J.E."/>
            <person name="Bonito G."/>
        </authorList>
    </citation>
    <scope>NUCLEOTIDE SEQUENCE</scope>
    <source>
        <strain evidence="3">NVP1</strain>
    </source>
</reference>
<feature type="compositionally biased region" description="Polar residues" evidence="1">
    <location>
        <begin position="174"/>
        <end position="189"/>
    </location>
</feature>
<dbReference type="AlphaFoldDB" id="A0A9P5SIU5"/>
<feature type="transmembrane region" description="Helical" evidence="2">
    <location>
        <begin position="405"/>
        <end position="436"/>
    </location>
</feature>
<keyword evidence="2" id="KW-1133">Transmembrane helix</keyword>
<keyword evidence="2" id="KW-0812">Transmembrane</keyword>
<comment type="caution">
    <text evidence="3">The sequence shown here is derived from an EMBL/GenBank/DDBJ whole genome shotgun (WGS) entry which is preliminary data.</text>
</comment>
<sequence>MHSSDPFDNGDPWASVPSNPPQCPSLIAPTEHEASASSPTSSSIATITTTTTSTSSAHTTPTQNITHTQNVTHTQDVTHTQSIAHTQLIEQATPSTALEDQPPSYENIVKDLPQIHDNYDHLRGPPGQRGVDVKTRIPLDSTPASHYQSGANGSGSGSSSAPRVASPDTRYGAISQSPPSSSRLVQPSAPSAPHSGLQGQAALDREDDSHHFRAVDRLLGPDGQANDTRARSDTSSEHGDSEEEPSSHWSIVGESRVWIGLFYTIVVLPPWAVFCFAWIIVTLIIASVAMVVPPVGYFFAMATITSWRALARVDLAMATHLVTRQVRSKHPHKIEKVFVSVPDSVSSSPAHSSSPSSDSTNGTTTHRRSRIRRSNLWSKGSLHLNAAIKNKHTLKAMSYFMIWKMVFTLPIFIVTVAFAGLTIPFMVCLLPSLLIVNRAFMGWQFRWAIVWLAEKQQPIILD</sequence>
<name>A0A9P5SIU5_9FUNG</name>
<feature type="region of interest" description="Disordered" evidence="1">
    <location>
        <begin position="1"/>
        <end position="70"/>
    </location>
</feature>
<feature type="transmembrane region" description="Helical" evidence="2">
    <location>
        <begin position="271"/>
        <end position="300"/>
    </location>
</feature>
<feature type="compositionally biased region" description="Low complexity" evidence="1">
    <location>
        <begin position="35"/>
        <end position="62"/>
    </location>
</feature>
<feature type="compositionally biased region" description="Basic and acidic residues" evidence="1">
    <location>
        <begin position="228"/>
        <end position="239"/>
    </location>
</feature>
<gene>
    <name evidence="3" type="ORF">BG006_009319</name>
</gene>
<keyword evidence="4" id="KW-1185">Reference proteome</keyword>
<evidence type="ECO:0000256" key="1">
    <source>
        <dbReference type="SAM" id="MobiDB-lite"/>
    </source>
</evidence>
<feature type="compositionally biased region" description="Low complexity" evidence="1">
    <location>
        <begin position="343"/>
        <end position="359"/>
    </location>
</feature>
<feature type="region of interest" description="Disordered" evidence="1">
    <location>
        <begin position="139"/>
        <end position="247"/>
    </location>
</feature>
<organism evidence="3 4">
    <name type="scientific">Podila minutissima</name>
    <dbReference type="NCBI Taxonomy" id="64525"/>
    <lineage>
        <taxon>Eukaryota</taxon>
        <taxon>Fungi</taxon>
        <taxon>Fungi incertae sedis</taxon>
        <taxon>Mucoromycota</taxon>
        <taxon>Mortierellomycotina</taxon>
        <taxon>Mortierellomycetes</taxon>
        <taxon>Mortierellales</taxon>
        <taxon>Mortierellaceae</taxon>
        <taxon>Podila</taxon>
    </lineage>
</organism>
<accession>A0A9P5SIU5</accession>